<accession>A0ABQ2HPC7</accession>
<dbReference type="Proteomes" id="UP000623461">
    <property type="component" value="Unassembled WGS sequence"/>
</dbReference>
<keyword evidence="3" id="KW-1185">Reference proteome</keyword>
<gene>
    <name evidence="2" type="ORF">GCM10009721_08840</name>
</gene>
<evidence type="ECO:0008006" key="4">
    <source>
        <dbReference type="Google" id="ProtNLM"/>
    </source>
</evidence>
<comment type="caution">
    <text evidence="2">The sequence shown here is derived from an EMBL/GenBank/DDBJ whole genome shotgun (WGS) entry which is preliminary data.</text>
</comment>
<feature type="chain" id="PRO_5046381957" description="DUF1579 domain-containing protein" evidence="1">
    <location>
        <begin position="28"/>
        <end position="202"/>
    </location>
</feature>
<feature type="signal peptide" evidence="1">
    <location>
        <begin position="1"/>
        <end position="27"/>
    </location>
</feature>
<evidence type="ECO:0000256" key="1">
    <source>
        <dbReference type="SAM" id="SignalP"/>
    </source>
</evidence>
<dbReference type="EMBL" id="BMNZ01000002">
    <property type="protein sequence ID" value="GGM86267.1"/>
    <property type="molecule type" value="Genomic_DNA"/>
</dbReference>
<dbReference type="RefSeq" id="WP_030197288.1">
    <property type="nucleotide sequence ID" value="NZ_BMNZ01000002.1"/>
</dbReference>
<keyword evidence="1" id="KW-0732">Signal</keyword>
<proteinExistence type="predicted"/>
<evidence type="ECO:0000313" key="2">
    <source>
        <dbReference type="EMBL" id="GGM86267.1"/>
    </source>
</evidence>
<protein>
    <recommendedName>
        <fullName evidence="4">DUF1579 domain-containing protein</fullName>
    </recommendedName>
</protein>
<reference evidence="3" key="1">
    <citation type="journal article" date="2019" name="Int. J. Syst. Evol. Microbiol.">
        <title>The Global Catalogue of Microorganisms (GCM) 10K type strain sequencing project: providing services to taxonomists for standard genome sequencing and annotation.</title>
        <authorList>
            <consortium name="The Broad Institute Genomics Platform"/>
            <consortium name="The Broad Institute Genome Sequencing Center for Infectious Disease"/>
            <person name="Wu L."/>
            <person name="Ma J."/>
        </authorList>
    </citation>
    <scope>NUCLEOTIDE SEQUENCE [LARGE SCALE GENOMIC DNA]</scope>
    <source>
        <strain evidence="3">JCM 1365</strain>
    </source>
</reference>
<dbReference type="PROSITE" id="PS51257">
    <property type="entry name" value="PROKAR_LIPOPROTEIN"/>
    <property type="match status" value="1"/>
</dbReference>
<name>A0ABQ2HPC7_9MICO</name>
<sequence>MGRSAWSRRRGASVVSILGLALSPLVAGCAGGPGPAPPTTTTVTSEVTQTLPQAEIWQWALGRNAWADPTLTGLASSLGRSSKTNILAHANGFELDLDDAGTVVAVVLYNDEDSLGLPSSDTSFRAYAGTLPAGLTWRDTYGSVVTRYGPGDQQTGGWGTEHTVSYVTTDGRRLEVTYAARHSAELPTSAIHTITVRLTAQG</sequence>
<organism evidence="2 3">
    <name type="scientific">Terrabacter tumescens</name>
    <dbReference type="NCBI Taxonomy" id="60443"/>
    <lineage>
        <taxon>Bacteria</taxon>
        <taxon>Bacillati</taxon>
        <taxon>Actinomycetota</taxon>
        <taxon>Actinomycetes</taxon>
        <taxon>Micrococcales</taxon>
        <taxon>Intrasporangiaceae</taxon>
        <taxon>Terrabacter</taxon>
    </lineage>
</organism>
<evidence type="ECO:0000313" key="3">
    <source>
        <dbReference type="Proteomes" id="UP000623461"/>
    </source>
</evidence>